<evidence type="ECO:0000313" key="1">
    <source>
        <dbReference type="EMBL" id="CAH0375890.1"/>
    </source>
</evidence>
<name>A0A8J2SS45_9STRA</name>
<evidence type="ECO:0000313" key="2">
    <source>
        <dbReference type="Proteomes" id="UP000789595"/>
    </source>
</evidence>
<dbReference type="Proteomes" id="UP000789595">
    <property type="component" value="Unassembled WGS sequence"/>
</dbReference>
<accession>A0A8J2SS45</accession>
<dbReference type="EMBL" id="CAKKNE010000005">
    <property type="protein sequence ID" value="CAH0375890.1"/>
    <property type="molecule type" value="Genomic_DNA"/>
</dbReference>
<sequence length="166" mass="18550">MNYLAWAMHGYLRDTDELPERAVLVFKASRYFMTVDWLLPVLDLVPSEAIRIKADAGIGEGESRRGMIADGVEAQTLEAVVDQAVLVAVKLDADLSMWLRDYATAGADGGFPEIAYLRHVTPHSRARVPSEETWTERGPSAPVPSIVDENWAGVDIMSHLDDRWRR</sequence>
<reference evidence="1" key="1">
    <citation type="submission" date="2021-11" db="EMBL/GenBank/DDBJ databases">
        <authorList>
            <consortium name="Genoscope - CEA"/>
            <person name="William W."/>
        </authorList>
    </citation>
    <scope>NUCLEOTIDE SEQUENCE</scope>
</reference>
<gene>
    <name evidence="1" type="ORF">PECAL_5P04380</name>
</gene>
<dbReference type="AlphaFoldDB" id="A0A8J2SS45"/>
<comment type="caution">
    <text evidence="1">The sequence shown here is derived from an EMBL/GenBank/DDBJ whole genome shotgun (WGS) entry which is preliminary data.</text>
</comment>
<proteinExistence type="predicted"/>
<protein>
    <submittedName>
        <fullName evidence="1">Uncharacterized protein</fullName>
    </submittedName>
</protein>
<keyword evidence="2" id="KW-1185">Reference proteome</keyword>
<organism evidence="1 2">
    <name type="scientific">Pelagomonas calceolata</name>
    <dbReference type="NCBI Taxonomy" id="35677"/>
    <lineage>
        <taxon>Eukaryota</taxon>
        <taxon>Sar</taxon>
        <taxon>Stramenopiles</taxon>
        <taxon>Ochrophyta</taxon>
        <taxon>Pelagophyceae</taxon>
        <taxon>Pelagomonadales</taxon>
        <taxon>Pelagomonadaceae</taxon>
        <taxon>Pelagomonas</taxon>
    </lineage>
</organism>